<evidence type="ECO:0000256" key="1">
    <source>
        <dbReference type="SAM" id="SignalP"/>
    </source>
</evidence>
<gene>
    <name evidence="4" type="primary">LOC106053600</name>
</gene>
<reference evidence="4" key="1">
    <citation type="submission" date="2025-08" db="UniProtKB">
        <authorList>
            <consortium name="RefSeq"/>
        </authorList>
    </citation>
    <scope>IDENTIFICATION</scope>
</reference>
<feature type="chain" id="PRO_5040935782" evidence="1">
    <location>
        <begin position="22"/>
        <end position="527"/>
    </location>
</feature>
<name>A0A9W3AFH7_BIOGL</name>
<evidence type="ECO:0000313" key="4">
    <source>
        <dbReference type="RefSeq" id="XP_055885992.1"/>
    </source>
</evidence>
<protein>
    <submittedName>
        <fullName evidence="4">Uncharacterized protein LOC106053600 isoform X1</fullName>
    </submittedName>
</protein>
<dbReference type="Pfam" id="PF15998">
    <property type="entry name" value="DUF4773"/>
    <property type="match status" value="1"/>
</dbReference>
<organism evidence="3 4">
    <name type="scientific">Biomphalaria glabrata</name>
    <name type="common">Bloodfluke planorb</name>
    <name type="synonym">Freshwater snail</name>
    <dbReference type="NCBI Taxonomy" id="6526"/>
    <lineage>
        <taxon>Eukaryota</taxon>
        <taxon>Metazoa</taxon>
        <taxon>Spiralia</taxon>
        <taxon>Lophotrochozoa</taxon>
        <taxon>Mollusca</taxon>
        <taxon>Gastropoda</taxon>
        <taxon>Heterobranchia</taxon>
        <taxon>Euthyneura</taxon>
        <taxon>Panpulmonata</taxon>
        <taxon>Hygrophila</taxon>
        <taxon>Lymnaeoidea</taxon>
        <taxon>Planorbidae</taxon>
        <taxon>Biomphalaria</taxon>
    </lineage>
</organism>
<dbReference type="Proteomes" id="UP001165740">
    <property type="component" value="Chromosome 5"/>
</dbReference>
<sequence length="527" mass="59024">MMSKWLFLTCVLTLYSESTVALSDNHQCTEAMDCLVPMKSFPLFDNAAYFRFDELQKVCMLKTSTESCTDRSLKKPCNDAKSMNEIKELLADMNVVCSDDFKNVIRSGSSNACYYDQSLINRTVSDYKSCRTTLTTGLNKPGVDICSIYNDYSSCTASVIYNSCGAKLGTLEKSRVETKMSTFVQGIPGCVLNAKIQEYKFPGLMEKDNRRCHEMLGCVDIVKRFPLFNSAAYVRTGDIDTICAVKKDIAQCVFETFVYPCNNNQLLLEAASYMGDLYKLCSPDFKQVLQKHSRNPCYFDHILISKTVSEYDICKTNYDIALNKPAQKICNVTNDYASCSATVIYINCGSELGSLEKSRMQEKLQHLVSLTPDCIINATIMSTLPKAATQTESPRKEDSSNGSMFGCTCRGTSCRCCCSFLVPYLNNMYPACIDINFLYKELALEITISVNGENLYNKRFDADSILADFLCVNIPYTKSLAELCLKFRNLNYSLTEVDGCIDAEVNALFYTVTSFKIGCFNLKPNIG</sequence>
<keyword evidence="3" id="KW-1185">Reference proteome</keyword>
<feature type="domain" description="DUF4773" evidence="2">
    <location>
        <begin position="407"/>
        <end position="524"/>
    </location>
</feature>
<feature type="signal peptide" evidence="1">
    <location>
        <begin position="1"/>
        <end position="21"/>
    </location>
</feature>
<dbReference type="AlphaFoldDB" id="A0A9W3AFH7"/>
<proteinExistence type="predicted"/>
<accession>A0A9W3AFH7</accession>
<keyword evidence="1" id="KW-0732">Signal</keyword>
<dbReference type="PANTHER" id="PTHR36299">
    <property type="entry name" value="AGAP008005-PA"/>
    <property type="match status" value="1"/>
</dbReference>
<dbReference type="InterPro" id="IPR031941">
    <property type="entry name" value="DUF4773"/>
</dbReference>
<dbReference type="OrthoDB" id="5952164at2759"/>
<dbReference type="GeneID" id="106053600"/>
<dbReference type="RefSeq" id="XP_055885992.1">
    <property type="nucleotide sequence ID" value="XM_056030017.1"/>
</dbReference>
<evidence type="ECO:0000313" key="3">
    <source>
        <dbReference type="Proteomes" id="UP001165740"/>
    </source>
</evidence>
<dbReference type="PANTHER" id="PTHR36299:SF2">
    <property type="entry name" value="DUF4773 DOMAIN-CONTAINING PROTEIN"/>
    <property type="match status" value="1"/>
</dbReference>
<evidence type="ECO:0000259" key="2">
    <source>
        <dbReference type="Pfam" id="PF15998"/>
    </source>
</evidence>